<keyword evidence="10" id="KW-0238">DNA-binding</keyword>
<dbReference type="InterPro" id="IPR012337">
    <property type="entry name" value="RNaseH-like_sf"/>
</dbReference>
<evidence type="ECO:0000256" key="13">
    <source>
        <dbReference type="ARBA" id="ARBA00049244"/>
    </source>
</evidence>
<gene>
    <name evidence="18" type="ORF">LAME_0B01772G</name>
</gene>
<dbReference type="SMART" id="SM00482">
    <property type="entry name" value="POLAc"/>
    <property type="match status" value="1"/>
</dbReference>
<proteinExistence type="inferred from homology"/>
<dbReference type="EC" id="2.7.7.7" evidence="4"/>
<dbReference type="AlphaFoldDB" id="A0A1G4IT63"/>
<comment type="subcellular location">
    <subcellularLocation>
        <location evidence="2">Mitochondrion</location>
    </subcellularLocation>
</comment>
<dbReference type="GO" id="GO:0005760">
    <property type="term" value="C:gamma DNA polymerase complex"/>
    <property type="evidence" value="ECO:0007669"/>
    <property type="project" value="InterPro"/>
</dbReference>
<dbReference type="InterPro" id="IPR043502">
    <property type="entry name" value="DNA/RNA_pol_sf"/>
</dbReference>
<evidence type="ECO:0000256" key="1">
    <source>
        <dbReference type="ARBA" id="ARBA00001946"/>
    </source>
</evidence>
<sequence>MQATLKRVVSDCRVWRKVRFYSVEEKPRINAVGIQHLGKHLHNQVFGAEKSNGVVPELTVKEKQLLTRLSRQFLKKHGLLGKKTAISNPISFDLPLLQGNSLDEHFQKLGHYASEPFLSKARNKFTELPPKPKSWLRKAGWTRYTSSGEHQPVAFPCEQTIVFDVETLYKISPYPTLAVAVSEKAWYCWCSPFICGESDDPTHLIPLDTLNQTRLVIGHNVGYDRARVLEEYNCQESKAFFLDTMSLHVASSGMCSRQRPQWMQRQKAQKLNNDEDIGTETISGSEEEEPWTNVSALNSLEDVALLHCGIKLDKTQRDAFSTLDKNDIIDNFNPMVDYCAMDVEATSKVFDVVFPLFLLKCPHPVSFGALRLLSTSILTTKDSDWKKYIAQSENHYQQSKQSIEKKIVTIIEEVVKLKDDEDAFTKDPWLNQLDWTLKKLRLTKKGVPAKGQKLPGFPEWYRQLFPSKDSEAPVITIRNRTIPLFFKLSWEGEPVLWTDTSGWCFAAPNHRIEEMKEKNYVTADPVDVAKPGYQLFKIPHPNGPQYNCTTLLSKPYVQYFEKGVLTSSSDLAQEALKINSSCSYWISARERVMSQFLVSSKQFPAQFKDLGRKPFSDSSVSIILPAVIPMGTVTRRSVENTWLTASNAKVNRIGSELKAQIQAPPGYAFVGADVDSEELWIASLVSDSVFNIHGGTPIGWMCLEGSKSEGTDLHSKTAQILKCSRNEAKIFNYGRIYGAGVKFATQLLKKFNPNLSDVETKEMAEKLYGSTKGLTKRSKIFKKFWYGGSESILFNKLEHIAEQDIPKTPVLGAGITYSLMKRNLGSNTFLPSRINWAIQSSGVDYLHLLCCSMNYLIKKYEIEARLCISIHDEIRYLTAEKDKYRTAMALQVSNLWTRAIFSEQMGINDLPQNCAFFSAIDIDHVLRKEVDMDCITPSNKVSIPPGESIDITRLLTLSDSKLTNARTDVDVMNLPYQYREPVFSKHQRAYSKDFLNYFLRMQIQSAKWKVDELESDYLRHADEKDRKSEDEDYKYQFADYLNDTTKGKHTKMNIMAETPPISTSNLLDCGGKSTHSAEALKKEDEIEQAEEVLHPEVRSLEAQHLQASESGIVARKVSSRQKGRRSSPSRSSGYRIFNECIDLSRNAAERRQKQLVDKRLDVDSLVKEVLQGETGRSTRTKRSKPSYSAPIKRKETQWKKSSPKGTLERVPTSCIPATETRGS</sequence>
<evidence type="ECO:0000256" key="6">
    <source>
        <dbReference type="ARBA" id="ARBA00022695"/>
    </source>
</evidence>
<dbReference type="GO" id="GO:0006264">
    <property type="term" value="P:mitochondrial DNA replication"/>
    <property type="evidence" value="ECO:0007669"/>
    <property type="project" value="TreeGrafter"/>
</dbReference>
<evidence type="ECO:0000256" key="16">
    <source>
        <dbReference type="SAM" id="MobiDB-lite"/>
    </source>
</evidence>
<feature type="compositionally biased region" description="Basic residues" evidence="16">
    <location>
        <begin position="1117"/>
        <end position="1127"/>
    </location>
</feature>
<name>A0A1G4IT63_9SACH</name>
<evidence type="ECO:0000256" key="2">
    <source>
        <dbReference type="ARBA" id="ARBA00004173"/>
    </source>
</evidence>
<dbReference type="Pfam" id="PF00476">
    <property type="entry name" value="DNA_pol_A"/>
    <property type="match status" value="1"/>
</dbReference>
<dbReference type="Gene3D" id="3.30.420.390">
    <property type="match status" value="2"/>
</dbReference>
<keyword evidence="19" id="KW-1185">Reference proteome</keyword>
<dbReference type="Proteomes" id="UP000191144">
    <property type="component" value="Chromosome B"/>
</dbReference>
<dbReference type="InterPro" id="IPR019760">
    <property type="entry name" value="DNA-dir_DNA_pol_A_CS"/>
</dbReference>
<dbReference type="PROSITE" id="PS00447">
    <property type="entry name" value="DNA_POLYMERASE_A"/>
    <property type="match status" value="1"/>
</dbReference>
<dbReference type="FunFam" id="1.10.150.20:FF:000035">
    <property type="entry name" value="DNA polymerase gamma, mitochondrial"/>
    <property type="match status" value="1"/>
</dbReference>
<dbReference type="InterPro" id="IPR041336">
    <property type="entry name" value="DNApol_Exo"/>
</dbReference>
<organism evidence="18 19">
    <name type="scientific">Lachancea meyersii CBS 8951</name>
    <dbReference type="NCBI Taxonomy" id="1266667"/>
    <lineage>
        <taxon>Eukaryota</taxon>
        <taxon>Fungi</taxon>
        <taxon>Dikarya</taxon>
        <taxon>Ascomycota</taxon>
        <taxon>Saccharomycotina</taxon>
        <taxon>Saccharomycetes</taxon>
        <taxon>Saccharomycetales</taxon>
        <taxon>Saccharomycetaceae</taxon>
        <taxon>Lachancea</taxon>
    </lineage>
</organism>
<evidence type="ECO:0000256" key="11">
    <source>
        <dbReference type="ARBA" id="ARBA00023128"/>
    </source>
</evidence>
<dbReference type="Gene3D" id="3.30.70.370">
    <property type="match status" value="1"/>
</dbReference>
<comment type="catalytic activity">
    <reaction evidence="13">
        <text>DNA(n) + a 2'-deoxyribonucleoside 5'-triphosphate = DNA(n+1) + diphosphate</text>
        <dbReference type="Rhea" id="RHEA:22508"/>
        <dbReference type="Rhea" id="RHEA-COMP:17339"/>
        <dbReference type="Rhea" id="RHEA-COMP:17340"/>
        <dbReference type="ChEBI" id="CHEBI:33019"/>
        <dbReference type="ChEBI" id="CHEBI:61560"/>
        <dbReference type="ChEBI" id="CHEBI:173112"/>
        <dbReference type="EC" id="2.7.7.7"/>
    </reaction>
</comment>
<evidence type="ECO:0000256" key="3">
    <source>
        <dbReference type="ARBA" id="ARBA00007705"/>
    </source>
</evidence>
<dbReference type="EMBL" id="LT598478">
    <property type="protein sequence ID" value="SCU80143.1"/>
    <property type="molecule type" value="Genomic_DNA"/>
</dbReference>
<feature type="domain" description="DNA-directed DNA polymerase family A palm" evidence="17">
    <location>
        <begin position="654"/>
        <end position="882"/>
    </location>
</feature>
<accession>A0A1G4IT63</accession>
<evidence type="ECO:0000256" key="15">
    <source>
        <dbReference type="ARBA" id="ARBA00069489"/>
    </source>
</evidence>
<dbReference type="PANTHER" id="PTHR10267:SF0">
    <property type="entry name" value="DNA POLYMERASE SUBUNIT GAMMA-1"/>
    <property type="match status" value="1"/>
</dbReference>
<dbReference type="InterPro" id="IPR002297">
    <property type="entry name" value="DNA-dir_DNA_pol_A_mt"/>
</dbReference>
<evidence type="ECO:0000256" key="5">
    <source>
        <dbReference type="ARBA" id="ARBA00022679"/>
    </source>
</evidence>
<dbReference type="Gene3D" id="1.10.150.20">
    <property type="entry name" value="5' to 3' exonuclease, C-terminal subdomain"/>
    <property type="match status" value="1"/>
</dbReference>
<dbReference type="GO" id="GO:0003887">
    <property type="term" value="F:DNA-directed DNA polymerase activity"/>
    <property type="evidence" value="ECO:0007669"/>
    <property type="project" value="UniProtKB-KW"/>
</dbReference>
<reference evidence="19" key="1">
    <citation type="submission" date="2016-03" db="EMBL/GenBank/DDBJ databases">
        <authorList>
            <person name="Devillers Hugo."/>
        </authorList>
    </citation>
    <scope>NUCLEOTIDE SEQUENCE [LARGE SCALE GENOMIC DNA]</scope>
</reference>
<dbReference type="Pfam" id="PF18136">
    <property type="entry name" value="DNApol_Exo"/>
    <property type="match status" value="1"/>
</dbReference>
<evidence type="ECO:0000256" key="10">
    <source>
        <dbReference type="ARBA" id="ARBA00023125"/>
    </source>
</evidence>
<evidence type="ECO:0000256" key="9">
    <source>
        <dbReference type="ARBA" id="ARBA00022932"/>
    </source>
</evidence>
<evidence type="ECO:0000256" key="4">
    <source>
        <dbReference type="ARBA" id="ARBA00012417"/>
    </source>
</evidence>
<dbReference type="PRINTS" id="PR00867">
    <property type="entry name" value="DNAPOLG"/>
</dbReference>
<dbReference type="OrthoDB" id="5588663at2759"/>
<dbReference type="PANTHER" id="PTHR10267">
    <property type="entry name" value="DNA POLYMERASE SUBUNIT GAMMA-1"/>
    <property type="match status" value="1"/>
</dbReference>
<dbReference type="SUPFAM" id="SSF53098">
    <property type="entry name" value="Ribonuclease H-like"/>
    <property type="match status" value="1"/>
</dbReference>
<evidence type="ECO:0000256" key="12">
    <source>
        <dbReference type="ARBA" id="ARBA00031966"/>
    </source>
</evidence>
<protein>
    <recommendedName>
        <fullName evidence="15">DNA polymerase gamma</fullName>
        <ecNumber evidence="4">2.7.7.7</ecNumber>
    </recommendedName>
    <alternativeName>
        <fullName evidence="12">Mitochondrial DNA polymerase catalytic subunit</fullName>
    </alternativeName>
</protein>
<keyword evidence="9" id="KW-0239">DNA-directed DNA polymerase</keyword>
<dbReference type="SUPFAM" id="SSF56672">
    <property type="entry name" value="DNA/RNA polymerases"/>
    <property type="match status" value="1"/>
</dbReference>
<keyword evidence="5" id="KW-0808">Transferase</keyword>
<feature type="region of interest" description="Disordered" evidence="16">
    <location>
        <begin position="1111"/>
        <end position="1131"/>
    </location>
</feature>
<evidence type="ECO:0000256" key="14">
    <source>
        <dbReference type="ARBA" id="ARBA00057053"/>
    </source>
</evidence>
<evidence type="ECO:0000313" key="19">
    <source>
        <dbReference type="Proteomes" id="UP000191144"/>
    </source>
</evidence>
<dbReference type="GO" id="GO:0003677">
    <property type="term" value="F:DNA binding"/>
    <property type="evidence" value="ECO:0007669"/>
    <property type="project" value="UniProtKB-KW"/>
</dbReference>
<keyword evidence="8" id="KW-0460">Magnesium</keyword>
<keyword evidence="7" id="KW-0235">DNA replication</keyword>
<dbReference type="GO" id="GO:0008408">
    <property type="term" value="F:3'-5' exonuclease activity"/>
    <property type="evidence" value="ECO:0007669"/>
    <property type="project" value="TreeGrafter"/>
</dbReference>
<evidence type="ECO:0000259" key="17">
    <source>
        <dbReference type="SMART" id="SM00482"/>
    </source>
</evidence>
<comment type="similarity">
    <text evidence="3">Belongs to the DNA polymerase type-A family.</text>
</comment>
<evidence type="ECO:0000313" key="18">
    <source>
        <dbReference type="EMBL" id="SCU80143.1"/>
    </source>
</evidence>
<evidence type="ECO:0000256" key="8">
    <source>
        <dbReference type="ARBA" id="ARBA00022842"/>
    </source>
</evidence>
<evidence type="ECO:0000256" key="7">
    <source>
        <dbReference type="ARBA" id="ARBA00022705"/>
    </source>
</evidence>
<feature type="region of interest" description="Disordered" evidence="16">
    <location>
        <begin position="1171"/>
        <end position="1223"/>
    </location>
</feature>
<comment type="cofactor">
    <cofactor evidence="1">
        <name>Mg(2+)</name>
        <dbReference type="ChEBI" id="CHEBI:18420"/>
    </cofactor>
</comment>
<keyword evidence="11" id="KW-0496">Mitochondrion</keyword>
<keyword evidence="6" id="KW-0548">Nucleotidyltransferase</keyword>
<comment type="function">
    <text evidence="14">Involved in the replication of mitochondrial DNA.</text>
</comment>
<dbReference type="InterPro" id="IPR001098">
    <property type="entry name" value="DNA-dir_DNA_pol_A_palm_dom"/>
</dbReference>